<dbReference type="InParanoid" id="G0MWH0"/>
<name>G0MWH0_CAEBE</name>
<reference evidence="2" key="1">
    <citation type="submission" date="2011-07" db="EMBL/GenBank/DDBJ databases">
        <authorList>
            <consortium name="Caenorhabditis brenneri Sequencing and Analysis Consortium"/>
            <person name="Wilson R.K."/>
        </authorList>
    </citation>
    <scope>NUCLEOTIDE SEQUENCE [LARGE SCALE GENOMIC DNA]</scope>
    <source>
        <strain evidence="2">PB2801</strain>
    </source>
</reference>
<protein>
    <submittedName>
        <fullName evidence="1">Uncharacterized protein</fullName>
    </submittedName>
</protein>
<proteinExistence type="predicted"/>
<sequence length="187" mass="20929">MLTSPAPTLKKEIVPSHIDAGSKFSTTSPDPFSKEITSIDAQKKLEKEKLIAIRVNRQIQHSCGLVMGESKTPLDVYDEFTFGMIRLADWMRKLPTFTSEVNHDYHHMMAVDAMLAPDIENEQSIDSSHKFISKTKVEDAKALIANSQLRILPCDNLDEAAKMVVKLSNIVDLARATNVDVKFELSI</sequence>
<accession>G0MWH0</accession>
<organism evidence="2">
    <name type="scientific">Caenorhabditis brenneri</name>
    <name type="common">Nematode worm</name>
    <dbReference type="NCBI Taxonomy" id="135651"/>
    <lineage>
        <taxon>Eukaryota</taxon>
        <taxon>Metazoa</taxon>
        <taxon>Ecdysozoa</taxon>
        <taxon>Nematoda</taxon>
        <taxon>Chromadorea</taxon>
        <taxon>Rhabditida</taxon>
        <taxon>Rhabditina</taxon>
        <taxon>Rhabditomorpha</taxon>
        <taxon>Rhabditoidea</taxon>
        <taxon>Rhabditidae</taxon>
        <taxon>Peloderinae</taxon>
        <taxon>Caenorhabditis</taxon>
    </lineage>
</organism>
<dbReference type="Proteomes" id="UP000008068">
    <property type="component" value="Unassembled WGS sequence"/>
</dbReference>
<dbReference type="STRING" id="135651.G0MWH0"/>
<dbReference type="OrthoDB" id="1552at2759"/>
<evidence type="ECO:0000313" key="1">
    <source>
        <dbReference type="EMBL" id="EGT45901.1"/>
    </source>
</evidence>
<dbReference type="HOGENOM" id="CLU_1448925_0_0_1"/>
<evidence type="ECO:0000313" key="2">
    <source>
        <dbReference type="Proteomes" id="UP000008068"/>
    </source>
</evidence>
<dbReference type="eggNOG" id="KOG2799">
    <property type="taxonomic scope" value="Eukaryota"/>
</dbReference>
<keyword evidence="2" id="KW-1185">Reference proteome</keyword>
<dbReference type="AlphaFoldDB" id="G0MWH0"/>
<gene>
    <name evidence="1" type="ORF">CAEBREN_05722</name>
</gene>
<dbReference type="EMBL" id="GL379816">
    <property type="protein sequence ID" value="EGT45901.1"/>
    <property type="molecule type" value="Genomic_DNA"/>
</dbReference>